<feature type="region of interest" description="Disordered" evidence="2">
    <location>
        <begin position="1"/>
        <end position="22"/>
    </location>
</feature>
<dbReference type="SUPFAM" id="SSF56112">
    <property type="entry name" value="Protein kinase-like (PK-like)"/>
    <property type="match status" value="1"/>
</dbReference>
<dbReference type="InterPro" id="IPR011009">
    <property type="entry name" value="Kinase-like_dom_sf"/>
</dbReference>
<organism evidence="3 4">
    <name type="scientific">Malassezia furfur</name>
    <name type="common">Pityriasis versicolor infection agent</name>
    <name type="synonym">Pityrosporum furfur</name>
    <dbReference type="NCBI Taxonomy" id="55194"/>
    <lineage>
        <taxon>Eukaryota</taxon>
        <taxon>Fungi</taxon>
        <taxon>Dikarya</taxon>
        <taxon>Basidiomycota</taxon>
        <taxon>Ustilaginomycotina</taxon>
        <taxon>Malasseziomycetes</taxon>
        <taxon>Malasseziales</taxon>
        <taxon>Malasseziaceae</taxon>
        <taxon>Malassezia</taxon>
    </lineage>
</organism>
<feature type="region of interest" description="Disordered" evidence="2">
    <location>
        <begin position="267"/>
        <end position="334"/>
    </location>
</feature>
<dbReference type="PANTHER" id="PTHR22603">
    <property type="entry name" value="CHOLINE/ETHANOALAMINE KINASE"/>
    <property type="match status" value="1"/>
</dbReference>
<accession>A0ABY8ET36</accession>
<name>A0ABY8ET36_MALFU</name>
<dbReference type="Gene3D" id="3.90.1200.10">
    <property type="match status" value="1"/>
</dbReference>
<evidence type="ECO:0000313" key="3">
    <source>
        <dbReference type="EMBL" id="WFD48742.1"/>
    </source>
</evidence>
<evidence type="ECO:0000256" key="1">
    <source>
        <dbReference type="ARBA" id="ARBA00038211"/>
    </source>
</evidence>
<evidence type="ECO:0000313" key="4">
    <source>
        <dbReference type="Proteomes" id="UP000818624"/>
    </source>
</evidence>
<dbReference type="EC" id="2.7.1.32" evidence="3"/>
<proteinExistence type="inferred from homology"/>
<dbReference type="Gene3D" id="3.30.200.20">
    <property type="entry name" value="Phosphorylase Kinase, domain 1"/>
    <property type="match status" value="1"/>
</dbReference>
<dbReference type="Proteomes" id="UP000818624">
    <property type="component" value="Chromosome 3"/>
</dbReference>
<dbReference type="EMBL" id="CP046236">
    <property type="protein sequence ID" value="WFD48742.1"/>
    <property type="molecule type" value="Genomic_DNA"/>
</dbReference>
<protein>
    <submittedName>
        <fullName evidence="3">Choline kinase</fullName>
        <ecNumber evidence="3">2.7.1.32</ecNumber>
    </submittedName>
</protein>
<dbReference type="PANTHER" id="PTHR22603:SF93">
    <property type="entry name" value="RE24176P"/>
    <property type="match status" value="1"/>
</dbReference>
<keyword evidence="3" id="KW-0808">Transferase</keyword>
<gene>
    <name evidence="3" type="ORF">GLX27_003412</name>
</gene>
<dbReference type="Pfam" id="PF01633">
    <property type="entry name" value="Choline_kinase"/>
    <property type="match status" value="2"/>
</dbReference>
<reference evidence="3 4" key="1">
    <citation type="journal article" date="2020" name="Elife">
        <title>Loss of centromere function drives karyotype evolution in closely related Malassezia species.</title>
        <authorList>
            <person name="Sankaranarayanan S.R."/>
            <person name="Ianiri G."/>
            <person name="Coelho M.A."/>
            <person name="Reza M.H."/>
            <person name="Thimmappa B.C."/>
            <person name="Ganguly P."/>
            <person name="Vadnala R.N."/>
            <person name="Sun S."/>
            <person name="Siddharthan R."/>
            <person name="Tellgren-Roth C."/>
            <person name="Dawson T.L."/>
            <person name="Heitman J."/>
            <person name="Sanyal K."/>
        </authorList>
    </citation>
    <scope>NUCLEOTIDE SEQUENCE [LARGE SCALE GENOMIC DNA]</scope>
    <source>
        <strain evidence="3">CBS14141</strain>
    </source>
</reference>
<keyword evidence="4" id="KW-1185">Reference proteome</keyword>
<keyword evidence="3" id="KW-0418">Kinase</keyword>
<dbReference type="GO" id="GO:0004103">
    <property type="term" value="F:choline kinase activity"/>
    <property type="evidence" value="ECO:0007669"/>
    <property type="project" value="UniProtKB-EC"/>
</dbReference>
<evidence type="ECO:0000256" key="2">
    <source>
        <dbReference type="SAM" id="MobiDB-lite"/>
    </source>
</evidence>
<comment type="similarity">
    <text evidence="1">Belongs to the choline/ethanolamine kinase family.</text>
</comment>
<feature type="region of interest" description="Disordered" evidence="2">
    <location>
        <begin position="48"/>
        <end position="70"/>
    </location>
</feature>
<feature type="region of interest" description="Disordered" evidence="2">
    <location>
        <begin position="541"/>
        <end position="571"/>
    </location>
</feature>
<sequence length="787" mass="86495">MSPTSEGAGRAPSAWYRPPSPEFVESFGEDLDNLTLDELDELEDMPVAATWSPGGPVTEAAEAASDDEDMERLDDDEEDMHASGIPAARGWYLDARKAKTEAFRAKVLDMFRDVLTLPGWTDDQVDEALRPLLPDYVNLKRISGALTNAVFFVSYRPPGGPYVCSPPTVLLRVYGVGSESLLSRRTELLILHTLSSLYEIGPHIMGTFANGRVEEFFQCDTIGIDGVRDLGTPTTEGTAQWVARRMRELHEVPLDVMRTVLEQGDLRAPTTKGFGRGIENHIMTASHRPRRRRLRGPPGAMPSSPDAPGATPSSPDAPGATPSSPDAPGADANSADVQSYSYFAHPSPGMLTRHSNASTMSFDSLATTYDSPASPSRALGGGDLAMSPLALGPSSVPDVPSTRVRAPYPGVWRRLKRWTREACKVIELVNSFLATPEGAAVCSALDLPSRLPVAASGAPPEVTYLSTRLRSTSEHFEDMIECLLAIDLPWFCLEISDCKALVRAWEREHGRSRRVFCHNDSQPGNLLKLRLDEHGELPPIAAGMRRDAPAPNSPELFSRGERRRPRSRTRATPAYQRLAVIDFEYASPNPRAFDIANHFNEWRADYNAPVDSWSHYAHGAYPTADERRRWLHAYVDQGRALTSRFGPAKLASPEAPAITDIALPPAVTSPAPPSSPPAASPKTLRECAIAAEIDRLEEEIRIWSPATNAVWGLWGIVIARDPIMALIQRVRARVHRTDDGTLRYEPEEIVAQTYEAGSAENFDNLRFALGRMEIFRNELHALQHSAP</sequence>